<dbReference type="AlphaFoldDB" id="A0A134CLB5"/>
<dbReference type="Pfam" id="PF17930">
    <property type="entry name" value="LpxI_N"/>
    <property type="match status" value="1"/>
</dbReference>
<protein>
    <recommendedName>
        <fullName evidence="7">DUF1009 domain-containing protein</fullName>
    </recommendedName>
</protein>
<evidence type="ECO:0008006" key="7">
    <source>
        <dbReference type="Google" id="ProtNLM"/>
    </source>
</evidence>
<reference evidence="5" key="1">
    <citation type="submission" date="2016-01" db="EMBL/GenBank/DDBJ databases">
        <authorList>
            <person name="Mitreva M."/>
            <person name="Pepin K.H."/>
            <person name="Mihindukulasuriya K.A."/>
            <person name="Fulton R."/>
            <person name="Fronick C."/>
            <person name="O'Laughlin M."/>
            <person name="Miner T."/>
            <person name="Herter B."/>
            <person name="Rosa B.A."/>
            <person name="Cordes M."/>
            <person name="Tomlinson C."/>
            <person name="Wollam A."/>
            <person name="Palsikar V.B."/>
            <person name="Mardis E.R."/>
            <person name="Wilson R.K."/>
        </authorList>
    </citation>
    <scope>NUCLEOTIDE SEQUENCE [LARGE SCALE GENOMIC DNA]</scope>
    <source>
        <strain evidence="5">KA00182</strain>
    </source>
</reference>
<dbReference type="PANTHER" id="PTHR39962">
    <property type="entry name" value="BLL4848 PROTEIN"/>
    <property type="match status" value="1"/>
</dbReference>
<reference evidence="3" key="2">
    <citation type="submission" date="2016-01" db="EMBL/GenBank/DDBJ databases">
        <authorList>
            <person name="Oliw E.H."/>
        </authorList>
    </citation>
    <scope>NUCLEOTIDE SEQUENCE [LARGE SCALE GENOMIC DNA]</scope>
    <source>
        <strain evidence="3">KA00182</strain>
    </source>
</reference>
<feature type="domain" description="LpxI N-terminal" evidence="2">
    <location>
        <begin position="3"/>
        <end position="133"/>
    </location>
</feature>
<dbReference type="EMBL" id="LSDT01000004">
    <property type="protein sequence ID" value="KXB92975.1"/>
    <property type="molecule type" value="Genomic_DNA"/>
</dbReference>
<dbReference type="RefSeq" id="WP_007392983.1">
    <property type="nucleotide sequence ID" value="NZ_KQ960927.1"/>
</dbReference>
<dbReference type="Gene3D" id="3.40.50.20">
    <property type="match status" value="1"/>
</dbReference>
<dbReference type="STRING" id="1588748.HMPREF3182_00206"/>
<dbReference type="Gene3D" id="3.40.140.80">
    <property type="match status" value="1"/>
</dbReference>
<dbReference type="PANTHER" id="PTHR39962:SF1">
    <property type="entry name" value="LPXI FAMILY PROTEIN"/>
    <property type="match status" value="1"/>
</dbReference>
<organism evidence="3 5">
    <name type="scientific">Megasphaera hutchinsoni</name>
    <dbReference type="NCBI Taxonomy" id="1588748"/>
    <lineage>
        <taxon>Bacteria</taxon>
        <taxon>Bacillati</taxon>
        <taxon>Bacillota</taxon>
        <taxon>Negativicutes</taxon>
        <taxon>Veillonellales</taxon>
        <taxon>Veillonellaceae</taxon>
        <taxon>Megasphaera</taxon>
    </lineage>
</organism>
<evidence type="ECO:0000313" key="6">
    <source>
        <dbReference type="Proteomes" id="UP000242958"/>
    </source>
</evidence>
<dbReference type="InterPro" id="IPR053174">
    <property type="entry name" value="LpxI"/>
</dbReference>
<keyword evidence="5" id="KW-1185">Reference proteome</keyword>
<dbReference type="Pfam" id="PF06230">
    <property type="entry name" value="LpxI_C"/>
    <property type="match status" value="1"/>
</dbReference>
<dbReference type="Proteomes" id="UP000242958">
    <property type="component" value="Unassembled WGS sequence"/>
</dbReference>
<dbReference type="PATRIC" id="fig|1588748.3.peg.200"/>
<proteinExistence type="predicted"/>
<accession>A0A134CLB5</accession>
<feature type="domain" description="LpxI C-terminal" evidence="1">
    <location>
        <begin position="136"/>
        <end position="265"/>
    </location>
</feature>
<dbReference type="EMBL" id="NFMF01000005">
    <property type="protein sequence ID" value="PNH21803.1"/>
    <property type="molecule type" value="Genomic_DNA"/>
</dbReference>
<dbReference type="InterPro" id="IPR010415">
    <property type="entry name" value="LpxI_C"/>
</dbReference>
<dbReference type="InterPro" id="IPR043167">
    <property type="entry name" value="LpxI_C_sf"/>
</dbReference>
<name>A0A134CLB5_9FIRM</name>
<sequence length="271" mass="29632">MEKIGLFAGVGILPVEFVRAAKKAGYTVVVIAVVPDVAPELEKEADVYYQISVAKLNKVIQTMKKEGVTNVTMIGKVTKEVLFKGLVLPDFRTLKVLASLHNRKDDTIMLALVEELAKDGLTVVDQTKYLKALLPKEGVLSEMQPTAAALADMRFGFRMAKAIGGFDIGQTVVVKKLAVMAVEAIEGTDACIRRGGQLAREAGVVVKVAKPNQDWRFDMPTVGKNTILSMIESNCNVLAIEAEKTLFVEQEEVNMLARKHHICICAITEDM</sequence>
<evidence type="ECO:0000259" key="1">
    <source>
        <dbReference type="Pfam" id="PF06230"/>
    </source>
</evidence>
<evidence type="ECO:0000259" key="2">
    <source>
        <dbReference type="Pfam" id="PF17930"/>
    </source>
</evidence>
<reference evidence="4 6" key="3">
    <citation type="submission" date="2017-05" db="EMBL/GenBank/DDBJ databases">
        <authorList>
            <person name="Song R."/>
            <person name="Chenine A.L."/>
            <person name="Ruprecht R.M."/>
        </authorList>
    </citation>
    <scope>NUCLEOTIDE SEQUENCE [LARGE SCALE GENOMIC DNA]</scope>
    <source>
        <strain evidence="4 6">KA00229</strain>
    </source>
</reference>
<comment type="caution">
    <text evidence="3">The sequence shown here is derived from an EMBL/GenBank/DDBJ whole genome shotgun (WGS) entry which is preliminary data.</text>
</comment>
<accession>A0A2J8BAL4</accession>
<dbReference type="Proteomes" id="UP000070160">
    <property type="component" value="Unassembled WGS sequence"/>
</dbReference>
<gene>
    <name evidence="4" type="ORF">CAL30_03725</name>
    <name evidence="3" type="ORF">HMPREF3182_00206</name>
</gene>
<dbReference type="InterPro" id="IPR041255">
    <property type="entry name" value="LpxI_N"/>
</dbReference>
<evidence type="ECO:0000313" key="5">
    <source>
        <dbReference type="Proteomes" id="UP000070160"/>
    </source>
</evidence>
<evidence type="ECO:0000313" key="3">
    <source>
        <dbReference type="EMBL" id="KXB92975.1"/>
    </source>
</evidence>
<evidence type="ECO:0000313" key="4">
    <source>
        <dbReference type="EMBL" id="PNH21803.1"/>
    </source>
</evidence>